<keyword evidence="3" id="KW-1185">Reference proteome</keyword>
<protein>
    <submittedName>
        <fullName evidence="2">Putative adenylyltransferase/sulfurtransferase MoeZ</fullName>
    </submittedName>
</protein>
<dbReference type="GO" id="GO:0016779">
    <property type="term" value="F:nucleotidyltransferase activity"/>
    <property type="evidence" value="ECO:0007669"/>
    <property type="project" value="UniProtKB-KW"/>
</dbReference>
<dbReference type="PANTHER" id="PTHR43031:SF17">
    <property type="entry name" value="SULFURTRANSFERASE YTWF-RELATED"/>
    <property type="match status" value="1"/>
</dbReference>
<dbReference type="OrthoDB" id="9800872at2"/>
<feature type="domain" description="Rhodanese" evidence="1">
    <location>
        <begin position="19"/>
        <end position="109"/>
    </location>
</feature>
<dbReference type="SUPFAM" id="SSF52821">
    <property type="entry name" value="Rhodanese/Cell cycle control phosphatase"/>
    <property type="match status" value="1"/>
</dbReference>
<dbReference type="EMBL" id="SIHJ01000001">
    <property type="protein sequence ID" value="TWT37499.1"/>
    <property type="molecule type" value="Genomic_DNA"/>
</dbReference>
<dbReference type="InterPro" id="IPR001763">
    <property type="entry name" value="Rhodanese-like_dom"/>
</dbReference>
<dbReference type="RefSeq" id="WP_146564834.1">
    <property type="nucleotide sequence ID" value="NZ_SIHJ01000001.1"/>
</dbReference>
<dbReference type="Proteomes" id="UP000316714">
    <property type="component" value="Unassembled WGS sequence"/>
</dbReference>
<dbReference type="Pfam" id="PF00581">
    <property type="entry name" value="Rhodanese"/>
    <property type="match status" value="1"/>
</dbReference>
<keyword evidence="2" id="KW-0548">Nucleotidyltransferase</keyword>
<dbReference type="PROSITE" id="PS50206">
    <property type="entry name" value="RHODANESE_3"/>
    <property type="match status" value="1"/>
</dbReference>
<organism evidence="2 3">
    <name type="scientific">Posidoniimonas corsicana</name>
    <dbReference type="NCBI Taxonomy" id="1938618"/>
    <lineage>
        <taxon>Bacteria</taxon>
        <taxon>Pseudomonadati</taxon>
        <taxon>Planctomycetota</taxon>
        <taxon>Planctomycetia</taxon>
        <taxon>Pirellulales</taxon>
        <taxon>Lacipirellulaceae</taxon>
        <taxon>Posidoniimonas</taxon>
    </lineage>
</organism>
<name>A0A5C5VHZ6_9BACT</name>
<gene>
    <name evidence="2" type="primary">moeZ_1</name>
    <name evidence="2" type="ORF">KOR34_24510</name>
</gene>
<comment type="caution">
    <text evidence="2">The sequence shown here is derived from an EMBL/GenBank/DDBJ whole genome shotgun (WGS) entry which is preliminary data.</text>
</comment>
<evidence type="ECO:0000313" key="3">
    <source>
        <dbReference type="Proteomes" id="UP000316714"/>
    </source>
</evidence>
<reference evidence="2 3" key="1">
    <citation type="submission" date="2019-02" db="EMBL/GenBank/DDBJ databases">
        <title>Deep-cultivation of Planctomycetes and their phenomic and genomic characterization uncovers novel biology.</title>
        <authorList>
            <person name="Wiegand S."/>
            <person name="Jogler M."/>
            <person name="Boedeker C."/>
            <person name="Pinto D."/>
            <person name="Vollmers J."/>
            <person name="Rivas-Marin E."/>
            <person name="Kohn T."/>
            <person name="Peeters S.H."/>
            <person name="Heuer A."/>
            <person name="Rast P."/>
            <person name="Oberbeckmann S."/>
            <person name="Bunk B."/>
            <person name="Jeske O."/>
            <person name="Meyerdierks A."/>
            <person name="Storesund J.E."/>
            <person name="Kallscheuer N."/>
            <person name="Luecker S."/>
            <person name="Lage O.M."/>
            <person name="Pohl T."/>
            <person name="Merkel B.J."/>
            <person name="Hornburger P."/>
            <person name="Mueller R.-W."/>
            <person name="Bruemmer F."/>
            <person name="Labrenz M."/>
            <person name="Spormann A.M."/>
            <person name="Op Den Camp H."/>
            <person name="Overmann J."/>
            <person name="Amann R."/>
            <person name="Jetten M.S.M."/>
            <person name="Mascher T."/>
            <person name="Medema M.H."/>
            <person name="Devos D.P."/>
            <person name="Kaster A.-K."/>
            <person name="Ovreas L."/>
            <person name="Rohde M."/>
            <person name="Galperin M.Y."/>
            <person name="Jogler C."/>
        </authorList>
    </citation>
    <scope>NUCLEOTIDE SEQUENCE [LARGE SCALE GENOMIC DNA]</scope>
    <source>
        <strain evidence="2 3">KOR34</strain>
    </source>
</reference>
<evidence type="ECO:0000259" key="1">
    <source>
        <dbReference type="PROSITE" id="PS50206"/>
    </source>
</evidence>
<dbReference type="SMART" id="SM00450">
    <property type="entry name" value="RHOD"/>
    <property type="match status" value="1"/>
</dbReference>
<dbReference type="PANTHER" id="PTHR43031">
    <property type="entry name" value="FAD-DEPENDENT OXIDOREDUCTASE"/>
    <property type="match status" value="1"/>
</dbReference>
<keyword evidence="2" id="KW-0808">Transferase</keyword>
<accession>A0A5C5VHZ6</accession>
<proteinExistence type="predicted"/>
<dbReference type="InterPro" id="IPR050229">
    <property type="entry name" value="GlpE_sulfurtransferase"/>
</dbReference>
<dbReference type="InterPro" id="IPR036873">
    <property type="entry name" value="Rhodanese-like_dom_sf"/>
</dbReference>
<evidence type="ECO:0000313" key="2">
    <source>
        <dbReference type="EMBL" id="TWT37499.1"/>
    </source>
</evidence>
<sequence length="111" mass="12123">MSDLPLEISCAETKQKLDAGDAFVLLDCREQSEFEIATIDGATLLPMSEIQARVGELEPKQGEPIVVYCHHGGRSAQVANWLRAQGYAQAQSMAGGIDQWATDIEPGMPRY</sequence>
<dbReference type="Gene3D" id="3.40.250.10">
    <property type="entry name" value="Rhodanese-like domain"/>
    <property type="match status" value="1"/>
</dbReference>
<dbReference type="AlphaFoldDB" id="A0A5C5VHZ6"/>